<dbReference type="Pfam" id="PF03176">
    <property type="entry name" value="MMPL"/>
    <property type="match status" value="1"/>
</dbReference>
<dbReference type="SUPFAM" id="SSF82866">
    <property type="entry name" value="Multidrug efflux transporter AcrB transmembrane domain"/>
    <property type="match status" value="1"/>
</dbReference>
<dbReference type="Gene3D" id="1.20.1640.10">
    <property type="entry name" value="Multidrug efflux transporter AcrB transmembrane domain"/>
    <property type="match status" value="1"/>
</dbReference>
<evidence type="ECO:0000256" key="6">
    <source>
        <dbReference type="ARBA" id="ARBA00022989"/>
    </source>
</evidence>
<feature type="non-terminal residue" evidence="11">
    <location>
        <position position="96"/>
    </location>
</feature>
<protein>
    <submittedName>
        <fullName evidence="11">MMPL family transporter</fullName>
    </submittedName>
</protein>
<evidence type="ECO:0000256" key="2">
    <source>
        <dbReference type="ARBA" id="ARBA00022448"/>
    </source>
</evidence>
<evidence type="ECO:0000313" key="11">
    <source>
        <dbReference type="EMBL" id="MCQ4951034.1"/>
    </source>
</evidence>
<feature type="non-terminal residue" evidence="11">
    <location>
        <position position="1"/>
    </location>
</feature>
<comment type="subcellular location">
    <subcellularLocation>
        <location evidence="1">Membrane</location>
        <topology evidence="1">Multi-pass membrane protein</topology>
    </subcellularLocation>
</comment>
<dbReference type="EMBL" id="JANGAB010000584">
    <property type="protein sequence ID" value="MCQ4951034.1"/>
    <property type="molecule type" value="Genomic_DNA"/>
</dbReference>
<keyword evidence="5" id="KW-0653">Protein transport</keyword>
<dbReference type="AlphaFoldDB" id="A0AAW5KM89"/>
<dbReference type="RefSeq" id="WP_256137072.1">
    <property type="nucleotide sequence ID" value="NZ_JANGAB010000584.1"/>
</dbReference>
<evidence type="ECO:0000259" key="10">
    <source>
        <dbReference type="Pfam" id="PF03176"/>
    </source>
</evidence>
<evidence type="ECO:0000256" key="4">
    <source>
        <dbReference type="ARBA" id="ARBA00022692"/>
    </source>
</evidence>
<comment type="caution">
    <text evidence="11">The sequence shown here is derived from an EMBL/GenBank/DDBJ whole genome shotgun (WGS) entry which is preliminary data.</text>
</comment>
<dbReference type="GO" id="GO:0015031">
    <property type="term" value="P:protein transport"/>
    <property type="evidence" value="ECO:0007669"/>
    <property type="project" value="UniProtKB-KW"/>
</dbReference>
<name>A0AAW5KM89_9FIRM</name>
<evidence type="ECO:0000256" key="7">
    <source>
        <dbReference type="ARBA" id="ARBA00023010"/>
    </source>
</evidence>
<evidence type="ECO:0000256" key="5">
    <source>
        <dbReference type="ARBA" id="ARBA00022927"/>
    </source>
</evidence>
<feature type="domain" description="Membrane transport protein MMPL" evidence="10">
    <location>
        <begin position="37"/>
        <end position="90"/>
    </location>
</feature>
<keyword evidence="7" id="KW-0811">Translocation</keyword>
<evidence type="ECO:0000256" key="3">
    <source>
        <dbReference type="ARBA" id="ARBA00022475"/>
    </source>
</evidence>
<evidence type="ECO:0000313" key="12">
    <source>
        <dbReference type="Proteomes" id="UP001205063"/>
    </source>
</evidence>
<keyword evidence="4 9" id="KW-0812">Transmembrane</keyword>
<gene>
    <name evidence="11" type="ORF">NE646_15565</name>
</gene>
<dbReference type="InterPro" id="IPR022813">
    <property type="entry name" value="SecD/SecF_arch_bac"/>
</dbReference>
<feature type="transmembrane region" description="Helical" evidence="9">
    <location>
        <begin position="76"/>
        <end position="95"/>
    </location>
</feature>
<dbReference type="Proteomes" id="UP001205063">
    <property type="component" value="Unassembled WGS sequence"/>
</dbReference>
<dbReference type="PANTHER" id="PTHR30081:SF1">
    <property type="entry name" value="PROTEIN TRANSLOCASE SUBUNIT SECD"/>
    <property type="match status" value="1"/>
</dbReference>
<accession>A0AAW5KM89</accession>
<evidence type="ECO:0000256" key="1">
    <source>
        <dbReference type="ARBA" id="ARBA00004141"/>
    </source>
</evidence>
<evidence type="ECO:0000256" key="9">
    <source>
        <dbReference type="SAM" id="Phobius"/>
    </source>
</evidence>
<keyword evidence="8 9" id="KW-0472">Membrane</keyword>
<dbReference type="GO" id="GO:0005886">
    <property type="term" value="C:plasma membrane"/>
    <property type="evidence" value="ECO:0007669"/>
    <property type="project" value="TreeGrafter"/>
</dbReference>
<proteinExistence type="predicted"/>
<keyword evidence="3" id="KW-1003">Cell membrane</keyword>
<evidence type="ECO:0000256" key="8">
    <source>
        <dbReference type="ARBA" id="ARBA00023136"/>
    </source>
</evidence>
<organism evidence="11 12">
    <name type="scientific">Bittarella massiliensis</name>
    <name type="common">ex Durand et al. 2017</name>
    <dbReference type="NCBI Taxonomy" id="1720313"/>
    <lineage>
        <taxon>Bacteria</taxon>
        <taxon>Bacillati</taxon>
        <taxon>Bacillota</taxon>
        <taxon>Clostridia</taxon>
        <taxon>Eubacteriales</taxon>
        <taxon>Oscillospiraceae</taxon>
        <taxon>Bittarella (ex Durand et al. 2017)</taxon>
    </lineage>
</organism>
<keyword evidence="2" id="KW-0813">Transport</keyword>
<keyword evidence="6 9" id="KW-1133">Transmembrane helix</keyword>
<dbReference type="InterPro" id="IPR004869">
    <property type="entry name" value="MMPL_dom"/>
</dbReference>
<dbReference type="PANTHER" id="PTHR30081">
    <property type="entry name" value="PROTEIN-EXPORT MEMBRANE PROTEIN SEC"/>
    <property type="match status" value="1"/>
</dbReference>
<reference evidence="11" key="1">
    <citation type="submission" date="2022-06" db="EMBL/GenBank/DDBJ databases">
        <title>Isolation of gut microbiota from human fecal samples.</title>
        <authorList>
            <person name="Pamer E.G."/>
            <person name="Barat B."/>
            <person name="Waligurski E."/>
            <person name="Medina S."/>
            <person name="Paddock L."/>
            <person name="Mostad J."/>
        </authorList>
    </citation>
    <scope>NUCLEOTIDE SEQUENCE</scope>
    <source>
        <strain evidence="11">DFI.7.96</strain>
    </source>
</reference>
<sequence>GAGRLPHQGNGGDSAAISGYFAPFPSFTLTLPGIAGIVLAIGMGVDANVITAERIKEELRSGKSVNAAIQSGFKRAFSAIFDGNITVIIVAIILMG</sequence>